<evidence type="ECO:0000259" key="9">
    <source>
        <dbReference type="PROSITE" id="PS51755"/>
    </source>
</evidence>
<dbReference type="SMART" id="SM00862">
    <property type="entry name" value="Trans_reg_C"/>
    <property type="match status" value="1"/>
</dbReference>
<evidence type="ECO:0000256" key="2">
    <source>
        <dbReference type="ARBA" id="ARBA00023012"/>
    </source>
</evidence>
<dbReference type="PROSITE" id="PS50110">
    <property type="entry name" value="RESPONSE_REGULATORY"/>
    <property type="match status" value="1"/>
</dbReference>
<feature type="domain" description="OmpR/PhoB-type" evidence="9">
    <location>
        <begin position="122"/>
        <end position="222"/>
    </location>
</feature>
<dbReference type="Pfam" id="PF00486">
    <property type="entry name" value="Trans_reg_C"/>
    <property type="match status" value="1"/>
</dbReference>
<dbReference type="GO" id="GO:0005829">
    <property type="term" value="C:cytosol"/>
    <property type="evidence" value="ECO:0007669"/>
    <property type="project" value="TreeGrafter"/>
</dbReference>
<dbReference type="InterPro" id="IPR011006">
    <property type="entry name" value="CheY-like_superfamily"/>
</dbReference>
<dbReference type="GO" id="GO:0006355">
    <property type="term" value="P:regulation of DNA-templated transcription"/>
    <property type="evidence" value="ECO:0007669"/>
    <property type="project" value="InterPro"/>
</dbReference>
<name>A0A955KZC3_9BACT</name>
<reference evidence="10" key="2">
    <citation type="journal article" date="2021" name="Microbiome">
        <title>Successional dynamics and alternative stable states in a saline activated sludge microbial community over 9 years.</title>
        <authorList>
            <person name="Wang Y."/>
            <person name="Ye J."/>
            <person name="Ju F."/>
            <person name="Liu L."/>
            <person name="Boyd J.A."/>
            <person name="Deng Y."/>
            <person name="Parks D.H."/>
            <person name="Jiang X."/>
            <person name="Yin X."/>
            <person name="Woodcroft B.J."/>
            <person name="Tyson G.W."/>
            <person name="Hugenholtz P."/>
            <person name="Polz M.F."/>
            <person name="Zhang T."/>
        </authorList>
    </citation>
    <scope>NUCLEOTIDE SEQUENCE</scope>
    <source>
        <strain evidence="10">HKST-UBA15</strain>
    </source>
</reference>
<accession>A0A955KZC3</accession>
<evidence type="ECO:0000256" key="1">
    <source>
        <dbReference type="ARBA" id="ARBA00022553"/>
    </source>
</evidence>
<protein>
    <submittedName>
        <fullName evidence="10">Response regulator transcription factor</fullName>
    </submittedName>
</protein>
<keyword evidence="1 6" id="KW-0597">Phosphoprotein</keyword>
<keyword evidence="5" id="KW-0804">Transcription</keyword>
<dbReference type="InterPro" id="IPR036388">
    <property type="entry name" value="WH-like_DNA-bd_sf"/>
</dbReference>
<dbReference type="Pfam" id="PF00072">
    <property type="entry name" value="Response_reg"/>
    <property type="match status" value="1"/>
</dbReference>
<dbReference type="InterPro" id="IPR039420">
    <property type="entry name" value="WalR-like"/>
</dbReference>
<dbReference type="GO" id="GO:0032993">
    <property type="term" value="C:protein-DNA complex"/>
    <property type="evidence" value="ECO:0007669"/>
    <property type="project" value="TreeGrafter"/>
</dbReference>
<evidence type="ECO:0000313" key="11">
    <source>
        <dbReference type="Proteomes" id="UP000745577"/>
    </source>
</evidence>
<dbReference type="InterPro" id="IPR001867">
    <property type="entry name" value="OmpR/PhoB-type_DNA-bd"/>
</dbReference>
<dbReference type="PROSITE" id="PS51755">
    <property type="entry name" value="OMPR_PHOB"/>
    <property type="match status" value="1"/>
</dbReference>
<evidence type="ECO:0000313" key="10">
    <source>
        <dbReference type="EMBL" id="MCA9379817.1"/>
    </source>
</evidence>
<dbReference type="Gene3D" id="1.10.10.10">
    <property type="entry name" value="Winged helix-like DNA-binding domain superfamily/Winged helix DNA-binding domain"/>
    <property type="match status" value="1"/>
</dbReference>
<evidence type="ECO:0000256" key="5">
    <source>
        <dbReference type="ARBA" id="ARBA00023163"/>
    </source>
</evidence>
<organism evidence="10 11">
    <name type="scientific">Candidatus Dojkabacteria bacterium</name>
    <dbReference type="NCBI Taxonomy" id="2099670"/>
    <lineage>
        <taxon>Bacteria</taxon>
        <taxon>Candidatus Dojkabacteria</taxon>
    </lineage>
</organism>
<evidence type="ECO:0000256" key="7">
    <source>
        <dbReference type="PROSITE-ProRule" id="PRU01091"/>
    </source>
</evidence>
<dbReference type="PANTHER" id="PTHR48111:SF22">
    <property type="entry name" value="REGULATOR OF RPOS"/>
    <property type="match status" value="1"/>
</dbReference>
<dbReference type="Proteomes" id="UP000745577">
    <property type="component" value="Unassembled WGS sequence"/>
</dbReference>
<dbReference type="SMART" id="SM00448">
    <property type="entry name" value="REC"/>
    <property type="match status" value="1"/>
</dbReference>
<dbReference type="CDD" id="cd00383">
    <property type="entry name" value="trans_reg_C"/>
    <property type="match status" value="1"/>
</dbReference>
<feature type="domain" description="Response regulatory" evidence="8">
    <location>
        <begin position="2"/>
        <end position="116"/>
    </location>
</feature>
<keyword evidence="3" id="KW-0805">Transcription regulation</keyword>
<feature type="DNA-binding region" description="OmpR/PhoB-type" evidence="7">
    <location>
        <begin position="122"/>
        <end position="222"/>
    </location>
</feature>
<dbReference type="PANTHER" id="PTHR48111">
    <property type="entry name" value="REGULATOR OF RPOS"/>
    <property type="match status" value="1"/>
</dbReference>
<proteinExistence type="predicted"/>
<dbReference type="EMBL" id="JAGQLL010000014">
    <property type="protein sequence ID" value="MCA9379817.1"/>
    <property type="molecule type" value="Genomic_DNA"/>
</dbReference>
<gene>
    <name evidence="10" type="ORF">KC675_01415</name>
</gene>
<evidence type="ECO:0000256" key="3">
    <source>
        <dbReference type="ARBA" id="ARBA00023015"/>
    </source>
</evidence>
<dbReference type="Gene3D" id="3.40.50.2300">
    <property type="match status" value="1"/>
</dbReference>
<dbReference type="InterPro" id="IPR016032">
    <property type="entry name" value="Sig_transdc_resp-reg_C-effctor"/>
</dbReference>
<dbReference type="SUPFAM" id="SSF46894">
    <property type="entry name" value="C-terminal effector domain of the bipartite response regulators"/>
    <property type="match status" value="1"/>
</dbReference>
<dbReference type="InterPro" id="IPR001789">
    <property type="entry name" value="Sig_transdc_resp-reg_receiver"/>
</dbReference>
<evidence type="ECO:0000259" key="8">
    <source>
        <dbReference type="PROSITE" id="PS50110"/>
    </source>
</evidence>
<feature type="modified residue" description="4-aspartylphosphate" evidence="6">
    <location>
        <position position="51"/>
    </location>
</feature>
<dbReference type="Gene3D" id="6.10.250.690">
    <property type="match status" value="1"/>
</dbReference>
<reference evidence="10" key="1">
    <citation type="submission" date="2020-04" db="EMBL/GenBank/DDBJ databases">
        <authorList>
            <person name="Zhang T."/>
        </authorList>
    </citation>
    <scope>NUCLEOTIDE SEQUENCE</scope>
    <source>
        <strain evidence="10">HKST-UBA15</strain>
    </source>
</reference>
<dbReference type="AlphaFoldDB" id="A0A955KZC3"/>
<keyword evidence="4 7" id="KW-0238">DNA-binding</keyword>
<keyword evidence="2" id="KW-0902">Two-component regulatory system</keyword>
<dbReference type="SUPFAM" id="SSF52172">
    <property type="entry name" value="CheY-like"/>
    <property type="match status" value="1"/>
</dbReference>
<evidence type="ECO:0000256" key="4">
    <source>
        <dbReference type="ARBA" id="ARBA00023125"/>
    </source>
</evidence>
<dbReference type="GO" id="GO:0000156">
    <property type="term" value="F:phosphorelay response regulator activity"/>
    <property type="evidence" value="ECO:0007669"/>
    <property type="project" value="TreeGrafter"/>
</dbReference>
<sequence>MRLLLIEDEEDLARPLIKALSDYGFAVDYSNEGKSGLSKAEINQYDCILLDLNLPGIDGISISNKLREQNINTPILMVTAKHQIDDKLIGFEAGADDYISKPFNLKELTARIKAVVRRTSENKTHNLKFLNFELIPDRNILTNTRTKQEIMLTTKECSMLEYMIRNINRTISAEELLEHVWDEEANPFSDTIKTHIKTLRKKFDPHKKIIKTVHGKGYMLNTNK</sequence>
<comment type="caution">
    <text evidence="10">The sequence shown here is derived from an EMBL/GenBank/DDBJ whole genome shotgun (WGS) entry which is preliminary data.</text>
</comment>
<dbReference type="GO" id="GO:0000976">
    <property type="term" value="F:transcription cis-regulatory region binding"/>
    <property type="evidence" value="ECO:0007669"/>
    <property type="project" value="TreeGrafter"/>
</dbReference>
<evidence type="ECO:0000256" key="6">
    <source>
        <dbReference type="PROSITE-ProRule" id="PRU00169"/>
    </source>
</evidence>